<accession>A0A506XZD2</accession>
<keyword evidence="2" id="KW-0315">Glutamine amidotransferase</keyword>
<dbReference type="InterPro" id="IPR029062">
    <property type="entry name" value="Class_I_gatase-like"/>
</dbReference>
<dbReference type="Gene3D" id="3.40.50.880">
    <property type="match status" value="1"/>
</dbReference>
<dbReference type="GO" id="GO:0005829">
    <property type="term" value="C:cytosol"/>
    <property type="evidence" value="ECO:0007669"/>
    <property type="project" value="TreeGrafter"/>
</dbReference>
<dbReference type="AlphaFoldDB" id="A0A506XZD2"/>
<keyword evidence="3" id="KW-1185">Reference proteome</keyword>
<dbReference type="GO" id="GO:0016740">
    <property type="term" value="F:transferase activity"/>
    <property type="evidence" value="ECO:0007669"/>
    <property type="project" value="UniProtKB-KW"/>
</dbReference>
<evidence type="ECO:0000313" key="2">
    <source>
        <dbReference type="EMBL" id="TPW74078.1"/>
    </source>
</evidence>
<dbReference type="Proteomes" id="UP000316252">
    <property type="component" value="Unassembled WGS sequence"/>
</dbReference>
<dbReference type="PROSITE" id="PS51273">
    <property type="entry name" value="GATASE_TYPE_1"/>
    <property type="match status" value="1"/>
</dbReference>
<evidence type="ECO:0000313" key="3">
    <source>
        <dbReference type="Proteomes" id="UP000316252"/>
    </source>
</evidence>
<comment type="caution">
    <text evidence="2">The sequence shown here is derived from an EMBL/GenBank/DDBJ whole genome shotgun (WGS) entry which is preliminary data.</text>
</comment>
<sequence>MSSVLVITSRDDETALAAEVRAISSFGGVPTERIHHHRADLASLDALDAADFAAVVVTGSPFTVTDPEHEKSATQKRVEAELQRMLDRVLERDIPFFGACYGVGTLGRHEGAVIDRQYGEDVAAIPIRLTEAGRADPVFGAMPEVFHSYVGHKEAISALPSHAVLLATGENAPVQAFRVGENQYATQFHPELAFDDLAYRVRIYRENGYFEPDELDAVLERAGREDVSASHDLLRVFLSRYL</sequence>
<proteinExistence type="predicted"/>
<dbReference type="CDD" id="cd01741">
    <property type="entry name" value="GATase1_1"/>
    <property type="match status" value="1"/>
</dbReference>
<keyword evidence="2" id="KW-0808">Transferase</keyword>
<dbReference type="EMBL" id="VHQG01000005">
    <property type="protein sequence ID" value="TPW74078.1"/>
    <property type="molecule type" value="Genomic_DNA"/>
</dbReference>
<dbReference type="PANTHER" id="PTHR42695">
    <property type="entry name" value="GLUTAMINE AMIDOTRANSFERASE YLR126C-RELATED"/>
    <property type="match status" value="1"/>
</dbReference>
<dbReference type="SUPFAM" id="SSF52317">
    <property type="entry name" value="Class I glutamine amidotransferase-like"/>
    <property type="match status" value="1"/>
</dbReference>
<dbReference type="NCBIfam" id="NF005743">
    <property type="entry name" value="PRK07567.1"/>
    <property type="match status" value="1"/>
</dbReference>
<organism evidence="2 3">
    <name type="scientific">Schumannella soli</name>
    <dbReference type="NCBI Taxonomy" id="2590779"/>
    <lineage>
        <taxon>Bacteria</taxon>
        <taxon>Bacillati</taxon>
        <taxon>Actinomycetota</taxon>
        <taxon>Actinomycetes</taxon>
        <taxon>Micrococcales</taxon>
        <taxon>Microbacteriaceae</taxon>
        <taxon>Schumannella</taxon>
    </lineage>
</organism>
<reference evidence="2 3" key="1">
    <citation type="submission" date="2019-06" db="EMBL/GenBank/DDBJ databases">
        <authorList>
            <person name="Li F."/>
        </authorList>
    </citation>
    <scope>NUCLEOTIDE SEQUENCE [LARGE SCALE GENOMIC DNA]</scope>
    <source>
        <strain evidence="2 3">10F1D-1</strain>
    </source>
</reference>
<dbReference type="InterPro" id="IPR017926">
    <property type="entry name" value="GATASE"/>
</dbReference>
<protein>
    <submittedName>
        <fullName evidence="2">Glutamine amidotransferase</fullName>
    </submittedName>
</protein>
<dbReference type="OrthoDB" id="5196541at2"/>
<gene>
    <name evidence="2" type="ORF">FJ657_15645</name>
</gene>
<name>A0A506XZD2_9MICO</name>
<evidence type="ECO:0000259" key="1">
    <source>
        <dbReference type="Pfam" id="PF00117"/>
    </source>
</evidence>
<dbReference type="PANTHER" id="PTHR42695:SF5">
    <property type="entry name" value="GLUTAMINE AMIDOTRANSFERASE YLR126C-RELATED"/>
    <property type="match status" value="1"/>
</dbReference>
<dbReference type="Pfam" id="PF00117">
    <property type="entry name" value="GATase"/>
    <property type="match status" value="1"/>
</dbReference>
<dbReference type="RefSeq" id="WP_141164657.1">
    <property type="nucleotide sequence ID" value="NZ_VHQG01000005.1"/>
</dbReference>
<dbReference type="InterPro" id="IPR044992">
    <property type="entry name" value="ChyE-like"/>
</dbReference>
<feature type="domain" description="Glutamine amidotransferase" evidence="1">
    <location>
        <begin position="44"/>
        <end position="192"/>
    </location>
</feature>